<feature type="domain" description="SAV-6107-like HEPN" evidence="1">
    <location>
        <begin position="43"/>
        <end position="143"/>
    </location>
</feature>
<dbReference type="Pfam" id="PF18726">
    <property type="entry name" value="HEPN_SAV_6107"/>
    <property type="match status" value="1"/>
</dbReference>
<protein>
    <recommendedName>
        <fullName evidence="1">SAV-6107-like HEPN domain-containing protein</fullName>
    </recommendedName>
</protein>
<dbReference type="EMBL" id="SMKI01000308">
    <property type="protein sequence ID" value="TDC70405.1"/>
    <property type="molecule type" value="Genomic_DNA"/>
</dbReference>
<sequence>MTTDWRLVMTGLPTDVHPVSRRASAPPAALDLLGQAERGLTEAAGLADPGEAYVAAHLAALRTAAAVLAVRGRPEATPRARSRIRSVWEVLPEIAPELAEWSLLFAASAARRQRIEAGIRGLASEMDATELRRAAGFFLRLVEEMLLRQPVLRADFGDPGGAVPK</sequence>
<keyword evidence="3" id="KW-1185">Reference proteome</keyword>
<dbReference type="AlphaFoldDB" id="A0A4V6PBN4"/>
<organism evidence="2 3">
    <name type="scientific">Streptomyces hainanensis</name>
    <dbReference type="NCBI Taxonomy" id="402648"/>
    <lineage>
        <taxon>Bacteria</taxon>
        <taxon>Bacillati</taxon>
        <taxon>Actinomycetota</taxon>
        <taxon>Actinomycetes</taxon>
        <taxon>Kitasatosporales</taxon>
        <taxon>Streptomycetaceae</taxon>
        <taxon>Streptomyces</taxon>
    </lineage>
</organism>
<dbReference type="OrthoDB" id="4773848at2"/>
<proteinExistence type="predicted"/>
<evidence type="ECO:0000313" key="2">
    <source>
        <dbReference type="EMBL" id="TDC70405.1"/>
    </source>
</evidence>
<gene>
    <name evidence="2" type="ORF">E1283_24750</name>
</gene>
<dbReference type="InterPro" id="IPR040891">
    <property type="entry name" value="HEPN_SAV_6107"/>
</dbReference>
<comment type="caution">
    <text evidence="2">The sequence shown here is derived from an EMBL/GenBank/DDBJ whole genome shotgun (WGS) entry which is preliminary data.</text>
</comment>
<accession>A0A4V6PBN4</accession>
<dbReference type="Proteomes" id="UP000295345">
    <property type="component" value="Unassembled WGS sequence"/>
</dbReference>
<name>A0A4V6PBN4_9ACTN</name>
<evidence type="ECO:0000259" key="1">
    <source>
        <dbReference type="Pfam" id="PF18726"/>
    </source>
</evidence>
<evidence type="ECO:0000313" key="3">
    <source>
        <dbReference type="Proteomes" id="UP000295345"/>
    </source>
</evidence>
<reference evidence="2 3" key="1">
    <citation type="submission" date="2019-03" db="EMBL/GenBank/DDBJ databases">
        <title>Draft genome sequences of novel Actinobacteria.</title>
        <authorList>
            <person name="Sahin N."/>
            <person name="Ay H."/>
            <person name="Saygin H."/>
        </authorList>
    </citation>
    <scope>NUCLEOTIDE SEQUENCE [LARGE SCALE GENOMIC DNA]</scope>
    <source>
        <strain evidence="2 3">DSM 41900</strain>
    </source>
</reference>